<protein>
    <submittedName>
        <fullName evidence="2">Uncharacterized protein</fullName>
    </submittedName>
</protein>
<dbReference type="AlphaFoldDB" id="A0A017SZ68"/>
<evidence type="ECO:0000313" key="2">
    <source>
        <dbReference type="EMBL" id="EYF01910.1"/>
    </source>
</evidence>
<dbReference type="EMBL" id="ASRX01000069">
    <property type="protein sequence ID" value="EYF01910.1"/>
    <property type="molecule type" value="Genomic_DNA"/>
</dbReference>
<organism evidence="2 3">
    <name type="scientific">Chondromyces apiculatus DSM 436</name>
    <dbReference type="NCBI Taxonomy" id="1192034"/>
    <lineage>
        <taxon>Bacteria</taxon>
        <taxon>Pseudomonadati</taxon>
        <taxon>Myxococcota</taxon>
        <taxon>Polyangia</taxon>
        <taxon>Polyangiales</taxon>
        <taxon>Polyangiaceae</taxon>
        <taxon>Chondromyces</taxon>
    </lineage>
</organism>
<feature type="region of interest" description="Disordered" evidence="1">
    <location>
        <begin position="138"/>
        <end position="162"/>
    </location>
</feature>
<dbReference type="Proteomes" id="UP000019678">
    <property type="component" value="Unassembled WGS sequence"/>
</dbReference>
<keyword evidence="3" id="KW-1185">Reference proteome</keyword>
<sequence length="162" mass="18789">MGARAHGEEEEGSVQPLAKQQPNWWEELQAIHHEQRRTTYGSAGAAELVKPDVKEQIVGILLEETEFGLKVRRERLSEETDNLAMFREVSRDVLREWFRNPGRDGFLANRKHPLYVLAGDLTELAWAWRRTYPDRLEKQRREAVRKKPRISSTGTASRKAGR</sequence>
<feature type="region of interest" description="Disordered" evidence="1">
    <location>
        <begin position="1"/>
        <end position="21"/>
    </location>
</feature>
<name>A0A017SZ68_9BACT</name>
<proteinExistence type="predicted"/>
<evidence type="ECO:0000313" key="3">
    <source>
        <dbReference type="Proteomes" id="UP000019678"/>
    </source>
</evidence>
<comment type="caution">
    <text evidence="2">The sequence shown here is derived from an EMBL/GenBank/DDBJ whole genome shotgun (WGS) entry which is preliminary data.</text>
</comment>
<gene>
    <name evidence="2" type="ORF">CAP_7678</name>
</gene>
<evidence type="ECO:0000256" key="1">
    <source>
        <dbReference type="SAM" id="MobiDB-lite"/>
    </source>
</evidence>
<accession>A0A017SZ68</accession>
<reference evidence="2 3" key="1">
    <citation type="submission" date="2013-05" db="EMBL/GenBank/DDBJ databases">
        <title>Genome assembly of Chondromyces apiculatus DSM 436.</title>
        <authorList>
            <person name="Sharma G."/>
            <person name="Khatri I."/>
            <person name="Kaur C."/>
            <person name="Mayilraj S."/>
            <person name="Subramanian S."/>
        </authorList>
    </citation>
    <scope>NUCLEOTIDE SEQUENCE [LARGE SCALE GENOMIC DNA]</scope>
    <source>
        <strain evidence="2 3">DSM 436</strain>
    </source>
</reference>